<dbReference type="Proteomes" id="UP000075885">
    <property type="component" value="Unassembled WGS sequence"/>
</dbReference>
<dbReference type="VEuPathDB" id="VectorBase:AEPI011275"/>
<organism evidence="1 2">
    <name type="scientific">Anopheles epiroticus</name>
    <dbReference type="NCBI Taxonomy" id="199890"/>
    <lineage>
        <taxon>Eukaryota</taxon>
        <taxon>Metazoa</taxon>
        <taxon>Ecdysozoa</taxon>
        <taxon>Arthropoda</taxon>
        <taxon>Hexapoda</taxon>
        <taxon>Insecta</taxon>
        <taxon>Pterygota</taxon>
        <taxon>Neoptera</taxon>
        <taxon>Endopterygota</taxon>
        <taxon>Diptera</taxon>
        <taxon>Nematocera</taxon>
        <taxon>Culicoidea</taxon>
        <taxon>Culicidae</taxon>
        <taxon>Anophelinae</taxon>
        <taxon>Anopheles</taxon>
    </lineage>
</organism>
<dbReference type="AlphaFoldDB" id="A0A182PWD8"/>
<protein>
    <submittedName>
        <fullName evidence="1">Uncharacterized protein</fullName>
    </submittedName>
</protein>
<keyword evidence="2" id="KW-1185">Reference proteome</keyword>
<name>A0A182PWD8_9DIPT</name>
<proteinExistence type="predicted"/>
<reference evidence="1" key="2">
    <citation type="submission" date="2020-05" db="UniProtKB">
        <authorList>
            <consortium name="EnsemblMetazoa"/>
        </authorList>
    </citation>
    <scope>IDENTIFICATION</scope>
    <source>
        <strain evidence="1">Epiroticus2</strain>
    </source>
</reference>
<evidence type="ECO:0000313" key="2">
    <source>
        <dbReference type="Proteomes" id="UP000075885"/>
    </source>
</evidence>
<sequence length="93" mass="10433">MQKKANEMFGDLNEAQADKLMSAMKMADKDKSMRRLILLLIRTCDDDPTSTSEESRKALLEALIKIGGVVGPQHADALRIVSDNQNHNSSYRR</sequence>
<reference evidence="2" key="1">
    <citation type="submission" date="2013-03" db="EMBL/GenBank/DDBJ databases">
        <title>The Genome Sequence of Anopheles epiroticus epiroticus2.</title>
        <authorList>
            <consortium name="The Broad Institute Genomics Platform"/>
            <person name="Neafsey D.E."/>
            <person name="Howell P."/>
            <person name="Walker B."/>
            <person name="Young S.K."/>
            <person name="Zeng Q."/>
            <person name="Gargeya S."/>
            <person name="Fitzgerald M."/>
            <person name="Haas B."/>
            <person name="Abouelleil A."/>
            <person name="Allen A.W."/>
            <person name="Alvarado L."/>
            <person name="Arachchi H.M."/>
            <person name="Berlin A.M."/>
            <person name="Chapman S.B."/>
            <person name="Gainer-Dewar J."/>
            <person name="Goldberg J."/>
            <person name="Griggs A."/>
            <person name="Gujja S."/>
            <person name="Hansen M."/>
            <person name="Howarth C."/>
            <person name="Imamovic A."/>
            <person name="Ireland A."/>
            <person name="Larimer J."/>
            <person name="McCowan C."/>
            <person name="Murphy C."/>
            <person name="Pearson M."/>
            <person name="Poon T.W."/>
            <person name="Priest M."/>
            <person name="Roberts A."/>
            <person name="Saif S."/>
            <person name="Shea T."/>
            <person name="Sisk P."/>
            <person name="Sykes S."/>
            <person name="Wortman J."/>
            <person name="Nusbaum C."/>
            <person name="Birren B."/>
        </authorList>
    </citation>
    <scope>NUCLEOTIDE SEQUENCE [LARGE SCALE GENOMIC DNA]</scope>
    <source>
        <strain evidence="2">Epiroticus2</strain>
    </source>
</reference>
<dbReference type="STRING" id="199890.A0A182PWD8"/>
<dbReference type="EnsemblMetazoa" id="AEPI011275-RA">
    <property type="protein sequence ID" value="AEPI011275-PA"/>
    <property type="gene ID" value="AEPI011275"/>
</dbReference>
<accession>A0A182PWD8</accession>
<evidence type="ECO:0000313" key="1">
    <source>
        <dbReference type="EnsemblMetazoa" id="AEPI011275-PA"/>
    </source>
</evidence>